<organism evidence="1 2">
    <name type="scientific">Chryseotalea sanaruensis</name>
    <dbReference type="NCBI Taxonomy" id="2482724"/>
    <lineage>
        <taxon>Bacteria</taxon>
        <taxon>Pseudomonadati</taxon>
        <taxon>Bacteroidota</taxon>
        <taxon>Cytophagia</taxon>
        <taxon>Cytophagales</taxon>
        <taxon>Chryseotaleaceae</taxon>
        <taxon>Chryseotalea</taxon>
    </lineage>
</organism>
<proteinExistence type="predicted"/>
<gene>
    <name evidence="1" type="ORF">SanaruYs_34870</name>
</gene>
<evidence type="ECO:0008006" key="3">
    <source>
        <dbReference type="Google" id="ProtNLM"/>
    </source>
</evidence>
<dbReference type="Proteomes" id="UP000288227">
    <property type="component" value="Unassembled WGS sequence"/>
</dbReference>
<evidence type="ECO:0000313" key="2">
    <source>
        <dbReference type="Proteomes" id="UP000288227"/>
    </source>
</evidence>
<sequence length="304" mass="34572">MNKKFNSVKFDKEVDSFYQLLLASGLLNSASLGLSESLNKDVIQSIINDISGSVNVQLELINETGRLDENIYTVNTRNGNLNIRIGYLLDVIDQYYHKSKYAISFPSFRDLLPSGFSLIDKIESALYCSTKTILNIVPNDCIPKSANYFGFDQLYYQVFGTQRIDIFDSVVESPIPLCDSVKFSLDNKFKILETELRPGDMLFVPKGYIVKSNSSLTEYAELIVNLYRPTNLKIAVDQVRSAGERINTMRECFWNLDLKGISNKESLFYEIKRDLITNIKQGSFKTYNQKQAPVKSFVSSILLD</sequence>
<accession>A0A401UEG7</accession>
<protein>
    <recommendedName>
        <fullName evidence="3">JmjC domain-containing protein</fullName>
    </recommendedName>
</protein>
<reference evidence="1 2" key="1">
    <citation type="submission" date="2018-11" db="EMBL/GenBank/DDBJ databases">
        <title>Chryseotalea sanarue gen. nov., sp., nov., a member of the family Cytophagaceae, isolated from a brackish lake in Hamamatsu Japan.</title>
        <authorList>
            <person name="Maejima Y."/>
            <person name="Iino T."/>
            <person name="Muraguchi Y."/>
            <person name="Fukuda K."/>
            <person name="Ohkuma M."/>
            <person name="Moriuchi R."/>
            <person name="Dohra H."/>
            <person name="Kimbara K."/>
            <person name="Shintani M."/>
        </authorList>
    </citation>
    <scope>NUCLEOTIDE SEQUENCE [LARGE SCALE GENOMIC DNA]</scope>
    <source>
        <strain evidence="1 2">Ys</strain>
    </source>
</reference>
<dbReference type="EMBL" id="BHXQ01000007">
    <property type="protein sequence ID" value="GCC53244.1"/>
    <property type="molecule type" value="Genomic_DNA"/>
</dbReference>
<dbReference type="Gene3D" id="2.60.120.650">
    <property type="entry name" value="Cupin"/>
    <property type="match status" value="1"/>
</dbReference>
<keyword evidence="2" id="KW-1185">Reference proteome</keyword>
<dbReference type="AlphaFoldDB" id="A0A401UEG7"/>
<dbReference type="SUPFAM" id="SSF51197">
    <property type="entry name" value="Clavaminate synthase-like"/>
    <property type="match status" value="1"/>
</dbReference>
<evidence type="ECO:0000313" key="1">
    <source>
        <dbReference type="EMBL" id="GCC53244.1"/>
    </source>
</evidence>
<name>A0A401UEG7_9BACT</name>
<comment type="caution">
    <text evidence="1">The sequence shown here is derived from an EMBL/GenBank/DDBJ whole genome shotgun (WGS) entry which is preliminary data.</text>
</comment>
<dbReference type="RefSeq" id="WP_127123897.1">
    <property type="nucleotide sequence ID" value="NZ_BHXQ01000007.1"/>
</dbReference>